<comment type="caution">
    <text evidence="1">The sequence shown here is derived from an EMBL/GenBank/DDBJ whole genome shotgun (WGS) entry which is preliminary data.</text>
</comment>
<evidence type="ECO:0000313" key="2">
    <source>
        <dbReference type="Proteomes" id="UP000237797"/>
    </source>
</evidence>
<evidence type="ECO:0008006" key="3">
    <source>
        <dbReference type="Google" id="ProtNLM"/>
    </source>
</evidence>
<dbReference type="EMBL" id="PVNE01000015">
    <property type="protein sequence ID" value="PRX40221.1"/>
    <property type="molecule type" value="Genomic_DNA"/>
</dbReference>
<dbReference type="AlphaFoldDB" id="A0A2T0LDS6"/>
<accession>A0A2T0LDS6</accession>
<dbReference type="RefSeq" id="WP_106345424.1">
    <property type="nucleotide sequence ID" value="NZ_PVNE01000015.1"/>
</dbReference>
<organism evidence="1 2">
    <name type="scientific">Planifilum fimeticola</name>
    <dbReference type="NCBI Taxonomy" id="201975"/>
    <lineage>
        <taxon>Bacteria</taxon>
        <taxon>Bacillati</taxon>
        <taxon>Bacillota</taxon>
        <taxon>Bacilli</taxon>
        <taxon>Bacillales</taxon>
        <taxon>Thermoactinomycetaceae</taxon>
        <taxon>Planifilum</taxon>
    </lineage>
</organism>
<keyword evidence="2" id="KW-1185">Reference proteome</keyword>
<sequence>MEKKTYYVTIHSGGMTGEIREHIDPNDSNYDFEIAATPEEIHRLESLFEQAHREDAQSFVDAHIPWVRRDNFGNSDAFDRKLKQIYRTIYELATPETRQKMEQTGVIGFMNETEETGGQPGAPSHNQ</sequence>
<dbReference type="Proteomes" id="UP000237797">
    <property type="component" value="Unassembled WGS sequence"/>
</dbReference>
<gene>
    <name evidence="1" type="ORF">CLV97_11518</name>
</gene>
<name>A0A2T0LDS6_9BACL</name>
<dbReference type="OrthoDB" id="2706506at2"/>
<evidence type="ECO:0000313" key="1">
    <source>
        <dbReference type="EMBL" id="PRX40221.1"/>
    </source>
</evidence>
<protein>
    <recommendedName>
        <fullName evidence="3">Hydrolase</fullName>
    </recommendedName>
</protein>
<reference evidence="1 2" key="1">
    <citation type="submission" date="2018-03" db="EMBL/GenBank/DDBJ databases">
        <title>Genomic Encyclopedia of Archaeal and Bacterial Type Strains, Phase II (KMG-II): from individual species to whole genera.</title>
        <authorList>
            <person name="Goeker M."/>
        </authorList>
    </citation>
    <scope>NUCLEOTIDE SEQUENCE [LARGE SCALE GENOMIC DNA]</scope>
    <source>
        <strain evidence="1 2">DSM 44946</strain>
    </source>
</reference>
<proteinExistence type="predicted"/>